<evidence type="ECO:0000256" key="6">
    <source>
        <dbReference type="SAM" id="MobiDB-lite"/>
    </source>
</evidence>
<feature type="transmembrane region" description="Helical" evidence="7">
    <location>
        <begin position="304"/>
        <end position="325"/>
    </location>
</feature>
<dbReference type="AlphaFoldDB" id="A0A9N9BI34"/>
<protein>
    <submittedName>
        <fullName evidence="9">18078_t:CDS:1</fullName>
    </submittedName>
</protein>
<dbReference type="InterPro" id="IPR020846">
    <property type="entry name" value="MFS_dom"/>
</dbReference>
<feature type="transmembrane region" description="Helical" evidence="7">
    <location>
        <begin position="429"/>
        <end position="450"/>
    </location>
</feature>
<dbReference type="PANTHER" id="PTHR43791:SF36">
    <property type="entry name" value="TRANSPORTER, PUTATIVE (AFU_ORTHOLOGUE AFUA_6G08340)-RELATED"/>
    <property type="match status" value="1"/>
</dbReference>
<proteinExistence type="predicted"/>
<feature type="transmembrane region" description="Helical" evidence="7">
    <location>
        <begin position="395"/>
        <end position="417"/>
    </location>
</feature>
<comment type="subcellular location">
    <subcellularLocation>
        <location evidence="1">Membrane</location>
        <topology evidence="1">Multi-pass membrane protein</topology>
    </subcellularLocation>
</comment>
<organism evidence="9 10">
    <name type="scientific">Acaulospora morrowiae</name>
    <dbReference type="NCBI Taxonomy" id="94023"/>
    <lineage>
        <taxon>Eukaryota</taxon>
        <taxon>Fungi</taxon>
        <taxon>Fungi incertae sedis</taxon>
        <taxon>Mucoromycota</taxon>
        <taxon>Glomeromycotina</taxon>
        <taxon>Glomeromycetes</taxon>
        <taxon>Diversisporales</taxon>
        <taxon>Acaulosporaceae</taxon>
        <taxon>Acaulospora</taxon>
    </lineage>
</organism>
<comment type="caution">
    <text evidence="9">The sequence shown here is derived from an EMBL/GenBank/DDBJ whole genome shotgun (WGS) entry which is preliminary data.</text>
</comment>
<dbReference type="FunFam" id="1.20.1250.20:FF:000013">
    <property type="entry name" value="MFS general substrate transporter"/>
    <property type="match status" value="1"/>
</dbReference>
<gene>
    <name evidence="9" type="ORF">AMORRO_LOCUS6187</name>
</gene>
<evidence type="ECO:0000313" key="10">
    <source>
        <dbReference type="Proteomes" id="UP000789342"/>
    </source>
</evidence>
<evidence type="ECO:0000313" key="9">
    <source>
        <dbReference type="EMBL" id="CAG8564828.1"/>
    </source>
</evidence>
<feature type="transmembrane region" description="Helical" evidence="7">
    <location>
        <begin position="137"/>
        <end position="155"/>
    </location>
</feature>
<keyword evidence="4 7" id="KW-1133">Transmembrane helix</keyword>
<feature type="region of interest" description="Disordered" evidence="6">
    <location>
        <begin position="1"/>
        <end position="26"/>
    </location>
</feature>
<evidence type="ECO:0000256" key="5">
    <source>
        <dbReference type="ARBA" id="ARBA00023136"/>
    </source>
</evidence>
<dbReference type="GO" id="GO:0022857">
    <property type="term" value="F:transmembrane transporter activity"/>
    <property type="evidence" value="ECO:0007669"/>
    <property type="project" value="InterPro"/>
</dbReference>
<feature type="transmembrane region" description="Helical" evidence="7">
    <location>
        <begin position="198"/>
        <end position="218"/>
    </location>
</feature>
<dbReference type="Gene3D" id="1.20.1250.20">
    <property type="entry name" value="MFS general substrate transporter like domains"/>
    <property type="match status" value="2"/>
</dbReference>
<evidence type="ECO:0000256" key="3">
    <source>
        <dbReference type="ARBA" id="ARBA00022692"/>
    </source>
</evidence>
<accession>A0A9N9BI34</accession>
<dbReference type="PROSITE" id="PS50850">
    <property type="entry name" value="MFS"/>
    <property type="match status" value="1"/>
</dbReference>
<dbReference type="PANTHER" id="PTHR43791">
    <property type="entry name" value="PERMEASE-RELATED"/>
    <property type="match status" value="1"/>
</dbReference>
<sequence length="547" mass="61852">MNPESHTVPKTDNGDNIEITTEVKNPARNIEDMTNETRDEKYEETVLPTLQPPEEKIFKKNLIAKVDRRLLLMLVVMYILACLDRTNIGNARLAGLERDLGLTVDQFQISLATFYVGYVLLEVPSNIVIGKFTPSKWIPFLMMLWSIAICCMSAVRGFPDLVVTRFVLGITEAGFAPGSIFLLSMWYKRSQFALRFSIFFSGSVLAGAFGGILAYLIIDVMKDAGGLEGWRWLFLIEGLCTLLISFVAFFVLPNFPENANFLTPKEKKYLVTRLSKDDGSLHSPRRHKEFSHRGLLMAIKDWKVYHNMISGICGGIALHSITLYLPTLIHSMGFNAMQSQLLTVPPYLFGWIFSLMVALHSDRTKERSWHIVASTMVAIVGYVGLATLESRVAKYISTFFITSGVWSMIPLKLAWFLNIHSYPHDKRSIAIAMIITISNCSGIIASMLYQPKDGPRFVKTNVLIASLLSLTVILVIFMRFMLHRENEKMNSLAVKNNTPSIDKGDLRTVNVEKTAKIKTHDEMDVEKREHEASEDANGRDPQFRYIL</sequence>
<name>A0A9N9BI34_9GLOM</name>
<feature type="transmembrane region" description="Helical" evidence="7">
    <location>
        <begin position="462"/>
        <end position="482"/>
    </location>
</feature>
<evidence type="ECO:0000256" key="7">
    <source>
        <dbReference type="SAM" id="Phobius"/>
    </source>
</evidence>
<feature type="transmembrane region" description="Helical" evidence="7">
    <location>
        <begin position="230"/>
        <end position="252"/>
    </location>
</feature>
<feature type="transmembrane region" description="Helical" evidence="7">
    <location>
        <begin position="371"/>
        <end position="389"/>
    </location>
</feature>
<feature type="domain" description="Major facilitator superfamily (MFS) profile" evidence="8">
    <location>
        <begin position="70"/>
        <end position="483"/>
    </location>
</feature>
<dbReference type="EMBL" id="CAJVPV010004021">
    <property type="protein sequence ID" value="CAG8564828.1"/>
    <property type="molecule type" value="Genomic_DNA"/>
</dbReference>
<keyword evidence="3 7" id="KW-0812">Transmembrane</keyword>
<dbReference type="GO" id="GO:0016020">
    <property type="term" value="C:membrane"/>
    <property type="evidence" value="ECO:0007669"/>
    <property type="project" value="UniProtKB-SubCell"/>
</dbReference>
<keyword evidence="10" id="KW-1185">Reference proteome</keyword>
<evidence type="ECO:0000256" key="4">
    <source>
        <dbReference type="ARBA" id="ARBA00022989"/>
    </source>
</evidence>
<reference evidence="9" key="1">
    <citation type="submission" date="2021-06" db="EMBL/GenBank/DDBJ databases">
        <authorList>
            <person name="Kallberg Y."/>
            <person name="Tangrot J."/>
            <person name="Rosling A."/>
        </authorList>
    </citation>
    <scope>NUCLEOTIDE SEQUENCE</scope>
    <source>
        <strain evidence="9">CL551</strain>
    </source>
</reference>
<evidence type="ECO:0000256" key="1">
    <source>
        <dbReference type="ARBA" id="ARBA00004141"/>
    </source>
</evidence>
<dbReference type="Proteomes" id="UP000789342">
    <property type="component" value="Unassembled WGS sequence"/>
</dbReference>
<dbReference type="OrthoDB" id="2985014at2759"/>
<feature type="transmembrane region" description="Helical" evidence="7">
    <location>
        <begin position="167"/>
        <end position="186"/>
    </location>
</feature>
<dbReference type="Pfam" id="PF07690">
    <property type="entry name" value="MFS_1"/>
    <property type="match status" value="1"/>
</dbReference>
<evidence type="ECO:0000259" key="8">
    <source>
        <dbReference type="PROSITE" id="PS50850"/>
    </source>
</evidence>
<keyword evidence="5 7" id="KW-0472">Membrane</keyword>
<feature type="transmembrane region" description="Helical" evidence="7">
    <location>
        <begin position="337"/>
        <end position="359"/>
    </location>
</feature>
<dbReference type="InterPro" id="IPR011701">
    <property type="entry name" value="MFS"/>
</dbReference>
<feature type="transmembrane region" description="Helical" evidence="7">
    <location>
        <begin position="70"/>
        <end position="88"/>
    </location>
</feature>
<dbReference type="InterPro" id="IPR036259">
    <property type="entry name" value="MFS_trans_sf"/>
</dbReference>
<dbReference type="SUPFAM" id="SSF103473">
    <property type="entry name" value="MFS general substrate transporter"/>
    <property type="match status" value="1"/>
</dbReference>
<keyword evidence="2" id="KW-0813">Transport</keyword>
<dbReference type="FunFam" id="1.20.1250.20:FF:000057">
    <property type="entry name" value="MFS general substrate transporter"/>
    <property type="match status" value="1"/>
</dbReference>
<feature type="region of interest" description="Disordered" evidence="6">
    <location>
        <begin position="520"/>
        <end position="541"/>
    </location>
</feature>
<evidence type="ECO:0000256" key="2">
    <source>
        <dbReference type="ARBA" id="ARBA00022448"/>
    </source>
</evidence>
<feature type="transmembrane region" description="Helical" evidence="7">
    <location>
        <begin position="108"/>
        <end position="130"/>
    </location>
</feature>